<feature type="coiled-coil region" evidence="2">
    <location>
        <begin position="22"/>
        <end position="56"/>
    </location>
</feature>
<sequence>MDQRHALDQDQSSMLKVICSQRDRFRTRLRETEEEIRQLKEKIGVLTAELEKTKGDNVKLYGKIRYVQDYNVEKVVSRGSKKYAEDLESGFASDVESKYKKIYEEDINPFAAFSKKERDQRYKELGFRDRITLSSGRFLLVMAQMNLGLEKEPLIFHFHEDCSGYATYFQWSF</sequence>
<dbReference type="GO" id="GO:0006891">
    <property type="term" value="P:intra-Golgi vesicle-mediated transport"/>
    <property type="evidence" value="ECO:0007669"/>
    <property type="project" value="InterPro"/>
</dbReference>
<dbReference type="GO" id="GO:0000139">
    <property type="term" value="C:Golgi membrane"/>
    <property type="evidence" value="ECO:0007669"/>
    <property type="project" value="InterPro"/>
</dbReference>
<accession>A0A9D4VFW6</accession>
<dbReference type="Gramene" id="Psat07G0036800-T1">
    <property type="protein sequence ID" value="KAI5382932.1"/>
    <property type="gene ID" value="KIW84_070368"/>
</dbReference>
<dbReference type="Pfam" id="PF08172">
    <property type="entry name" value="CASP_C"/>
    <property type="match status" value="1"/>
</dbReference>
<reference evidence="5 6" key="1">
    <citation type="journal article" date="2022" name="Nat. Genet.">
        <title>Improved pea reference genome and pan-genome highlight genomic features and evolutionary characteristics.</title>
        <authorList>
            <person name="Yang T."/>
            <person name="Liu R."/>
            <person name="Luo Y."/>
            <person name="Hu S."/>
            <person name="Wang D."/>
            <person name="Wang C."/>
            <person name="Pandey M.K."/>
            <person name="Ge S."/>
            <person name="Xu Q."/>
            <person name="Li N."/>
            <person name="Li G."/>
            <person name="Huang Y."/>
            <person name="Saxena R.K."/>
            <person name="Ji Y."/>
            <person name="Li M."/>
            <person name="Yan X."/>
            <person name="He Y."/>
            <person name="Liu Y."/>
            <person name="Wang X."/>
            <person name="Xiang C."/>
            <person name="Varshney R.K."/>
            <person name="Ding H."/>
            <person name="Gao S."/>
            <person name="Zong X."/>
        </authorList>
    </citation>
    <scope>NUCLEOTIDE SEQUENCE [LARGE SCALE GENOMIC DNA]</scope>
    <source>
        <strain evidence="5 6">cv. Zhongwan 6</strain>
    </source>
</reference>
<dbReference type="Gramene" id="Psat07G0036600-T1">
    <property type="protein sequence ID" value="KAI5382929.1"/>
    <property type="gene ID" value="KIW84_070366"/>
</dbReference>
<feature type="domain" description="CASP C-terminal" evidence="3">
    <location>
        <begin position="8"/>
        <end position="140"/>
    </location>
</feature>
<name>A0A9D4VFW6_PEA</name>
<keyword evidence="1 2" id="KW-0175">Coiled coil</keyword>
<dbReference type="PANTHER" id="PTHR14043:SF2">
    <property type="entry name" value="HOMEOBOX PROTEIN CUT"/>
    <property type="match status" value="1"/>
</dbReference>
<evidence type="ECO:0000256" key="1">
    <source>
        <dbReference type="ARBA" id="ARBA00023054"/>
    </source>
</evidence>
<dbReference type="InterPro" id="IPR012955">
    <property type="entry name" value="CASP_C"/>
</dbReference>
<proteinExistence type="predicted"/>
<dbReference type="Gramene" id="chrUn0556G0000200-T2">
    <property type="protein sequence ID" value="KAI5381524.1"/>
    <property type="gene ID" value="KIW84_UN0664"/>
</dbReference>
<dbReference type="Proteomes" id="UP001058974">
    <property type="component" value="Chromosome 7"/>
</dbReference>
<evidence type="ECO:0000259" key="3">
    <source>
        <dbReference type="Pfam" id="PF08172"/>
    </source>
</evidence>
<evidence type="ECO:0000313" key="5">
    <source>
        <dbReference type="EMBL" id="KAI5382932.1"/>
    </source>
</evidence>
<dbReference type="AlphaFoldDB" id="A0A9D4VFW6"/>
<keyword evidence="6" id="KW-1185">Reference proteome</keyword>
<dbReference type="EMBL" id="JAMSHJ010000007">
    <property type="protein sequence ID" value="KAI5382932.1"/>
    <property type="molecule type" value="Genomic_DNA"/>
</dbReference>
<evidence type="ECO:0000313" key="4">
    <source>
        <dbReference type="EMBL" id="KAI5382929.1"/>
    </source>
</evidence>
<evidence type="ECO:0000256" key="2">
    <source>
        <dbReference type="SAM" id="Coils"/>
    </source>
</evidence>
<dbReference type="PANTHER" id="PTHR14043">
    <property type="entry name" value="CCAAT DISPLACEMENT PROTEIN-RELATED"/>
    <property type="match status" value="1"/>
</dbReference>
<dbReference type="EMBL" id="JAMSHJ010000007">
    <property type="protein sequence ID" value="KAI5382929.1"/>
    <property type="molecule type" value="Genomic_DNA"/>
</dbReference>
<organism evidence="5 6">
    <name type="scientific">Pisum sativum</name>
    <name type="common">Garden pea</name>
    <name type="synonym">Lathyrus oleraceus</name>
    <dbReference type="NCBI Taxonomy" id="3888"/>
    <lineage>
        <taxon>Eukaryota</taxon>
        <taxon>Viridiplantae</taxon>
        <taxon>Streptophyta</taxon>
        <taxon>Embryophyta</taxon>
        <taxon>Tracheophyta</taxon>
        <taxon>Spermatophyta</taxon>
        <taxon>Magnoliopsida</taxon>
        <taxon>eudicotyledons</taxon>
        <taxon>Gunneridae</taxon>
        <taxon>Pentapetalae</taxon>
        <taxon>rosids</taxon>
        <taxon>fabids</taxon>
        <taxon>Fabales</taxon>
        <taxon>Fabaceae</taxon>
        <taxon>Papilionoideae</taxon>
        <taxon>50 kb inversion clade</taxon>
        <taxon>NPAAA clade</taxon>
        <taxon>Hologalegina</taxon>
        <taxon>IRL clade</taxon>
        <taxon>Fabeae</taxon>
        <taxon>Lathyrus</taxon>
    </lineage>
</organism>
<protein>
    <recommendedName>
        <fullName evidence="3">CASP C-terminal domain-containing protein</fullName>
    </recommendedName>
</protein>
<evidence type="ECO:0000313" key="6">
    <source>
        <dbReference type="Proteomes" id="UP001058974"/>
    </source>
</evidence>
<gene>
    <name evidence="4" type="ORF">KIW84_070366</name>
    <name evidence="5" type="ORF">KIW84_070368</name>
</gene>
<dbReference type="Gramene" id="chrUn1178G0000100-T2">
    <property type="protein sequence ID" value="KAI5381246.1"/>
    <property type="gene ID" value="KIW84_UN0890"/>
</dbReference>
<comment type="caution">
    <text evidence="5">The sequence shown here is derived from an EMBL/GenBank/DDBJ whole genome shotgun (WGS) entry which is preliminary data.</text>
</comment>